<feature type="domain" description="Rit1 DUSP-like" evidence="2">
    <location>
        <begin position="224"/>
        <end position="257"/>
    </location>
</feature>
<evidence type="ECO:0000313" key="4">
    <source>
        <dbReference type="Proteomes" id="UP001054857"/>
    </source>
</evidence>
<name>A0AAD3HK75_9CHLO</name>
<dbReference type="GO" id="GO:0019988">
    <property type="term" value="P:charged-tRNA amino acid modification"/>
    <property type="evidence" value="ECO:0007669"/>
    <property type="project" value="InterPro"/>
</dbReference>
<comment type="caution">
    <text evidence="3">The sequence shown here is derived from an EMBL/GenBank/DDBJ whole genome shotgun (WGS) entry which is preliminary data.</text>
</comment>
<keyword evidence="4" id="KW-1185">Reference proteome</keyword>
<feature type="region of interest" description="Disordered" evidence="1">
    <location>
        <begin position="67"/>
        <end position="87"/>
    </location>
</feature>
<dbReference type="Proteomes" id="UP001054857">
    <property type="component" value="Unassembled WGS sequence"/>
</dbReference>
<dbReference type="EMBL" id="BMAR01000005">
    <property type="protein sequence ID" value="GFR43385.1"/>
    <property type="molecule type" value="Genomic_DNA"/>
</dbReference>
<evidence type="ECO:0000259" key="2">
    <source>
        <dbReference type="Pfam" id="PF04179"/>
    </source>
</evidence>
<reference evidence="3 4" key="1">
    <citation type="journal article" date="2021" name="Sci. Rep.">
        <title>Genome sequencing of the multicellular alga Astrephomene provides insights into convergent evolution of germ-soma differentiation.</title>
        <authorList>
            <person name="Yamashita S."/>
            <person name="Yamamoto K."/>
            <person name="Matsuzaki R."/>
            <person name="Suzuki S."/>
            <person name="Yamaguchi H."/>
            <person name="Hirooka S."/>
            <person name="Minakuchi Y."/>
            <person name="Miyagishima S."/>
            <person name="Kawachi M."/>
            <person name="Toyoda A."/>
            <person name="Nozaki H."/>
        </authorList>
    </citation>
    <scope>NUCLEOTIDE SEQUENCE [LARGE SCALE GENOMIC DNA]</scope>
    <source>
        <strain evidence="3 4">NIES-4017</strain>
    </source>
</reference>
<dbReference type="GO" id="GO:0043399">
    <property type="term" value="F:tRNA adenosine(64)-2'-O-ribosylphosphate transferase activity"/>
    <property type="evidence" value="ECO:0007669"/>
    <property type="project" value="InterPro"/>
</dbReference>
<feature type="compositionally biased region" description="Acidic residues" evidence="1">
    <location>
        <begin position="14"/>
        <end position="29"/>
    </location>
</feature>
<feature type="compositionally biased region" description="Basic residues" evidence="1">
    <location>
        <begin position="73"/>
        <end position="87"/>
    </location>
</feature>
<protein>
    <recommendedName>
        <fullName evidence="2">Rit1 DUSP-like domain-containing protein</fullName>
    </recommendedName>
</protein>
<dbReference type="GO" id="GO:0005737">
    <property type="term" value="C:cytoplasm"/>
    <property type="evidence" value="ECO:0007669"/>
    <property type="project" value="TreeGrafter"/>
</dbReference>
<organism evidence="3 4">
    <name type="scientific">Astrephomene gubernaculifera</name>
    <dbReference type="NCBI Taxonomy" id="47775"/>
    <lineage>
        <taxon>Eukaryota</taxon>
        <taxon>Viridiplantae</taxon>
        <taxon>Chlorophyta</taxon>
        <taxon>core chlorophytes</taxon>
        <taxon>Chlorophyceae</taxon>
        <taxon>CS clade</taxon>
        <taxon>Chlamydomonadales</taxon>
        <taxon>Astrephomenaceae</taxon>
        <taxon>Astrephomene</taxon>
    </lineage>
</organism>
<feature type="domain" description="Rit1 DUSP-like" evidence="2">
    <location>
        <begin position="91"/>
        <end position="150"/>
    </location>
</feature>
<dbReference type="InterPro" id="IPR033421">
    <property type="entry name" value="Rit1_DUSP-like"/>
</dbReference>
<dbReference type="AlphaFoldDB" id="A0AAD3HK75"/>
<proteinExistence type="predicted"/>
<dbReference type="PANTHER" id="PTHR31811">
    <property type="entry name" value="TRNA A64-2'-O-RIBOSYLPHOSPHATE TRANSFERASE"/>
    <property type="match status" value="1"/>
</dbReference>
<sequence length="271" mass="27776">EVGEAAAGAGTAAAEEEDGGGGDAGDEGGGDGGFSFRPPRCAQASSRLHADSCSRFGGDCGGDHTDGAANGHPHAHSHHHHHHHRRRYPRYLHLPVQHFKHSRTSLQQHLQPALSFLSHHLGRGRTVLIHDTNGLDTCVCVAVALLLACYGPVTGGSGPSTPPASSADSSSAAPAPSHSSLPMWVAPYRCEGGVGVPAAAASETSGSEATAAAGGAAAVASCCHVSKDAVRQRLAYVSAWYPPARPTRGMLRQVFNHFVRAGAGMLGAEAE</sequence>
<evidence type="ECO:0000313" key="3">
    <source>
        <dbReference type="EMBL" id="GFR43385.1"/>
    </source>
</evidence>
<feature type="non-terminal residue" evidence="3">
    <location>
        <position position="271"/>
    </location>
</feature>
<accession>A0AAD3HK75</accession>
<evidence type="ECO:0000256" key="1">
    <source>
        <dbReference type="SAM" id="MobiDB-lite"/>
    </source>
</evidence>
<dbReference type="Pfam" id="PF04179">
    <property type="entry name" value="Init_tRNA_PT"/>
    <property type="match status" value="2"/>
</dbReference>
<feature type="region of interest" description="Disordered" evidence="1">
    <location>
        <begin position="1"/>
        <end position="40"/>
    </location>
</feature>
<dbReference type="InterPro" id="IPR007306">
    <property type="entry name" value="Rit1"/>
</dbReference>
<feature type="region of interest" description="Disordered" evidence="1">
    <location>
        <begin position="157"/>
        <end position="178"/>
    </location>
</feature>
<dbReference type="SUPFAM" id="SSF52799">
    <property type="entry name" value="(Phosphotyrosine protein) phosphatases II"/>
    <property type="match status" value="1"/>
</dbReference>
<dbReference type="InterPro" id="IPR029021">
    <property type="entry name" value="Prot-tyrosine_phosphatase-like"/>
</dbReference>
<feature type="compositionally biased region" description="Low complexity" evidence="1">
    <location>
        <begin position="163"/>
        <end position="178"/>
    </location>
</feature>
<feature type="compositionally biased region" description="Low complexity" evidence="1">
    <location>
        <begin position="1"/>
        <end position="13"/>
    </location>
</feature>
<dbReference type="Gene3D" id="3.90.190.10">
    <property type="entry name" value="Protein tyrosine phosphatase superfamily"/>
    <property type="match status" value="1"/>
</dbReference>
<gene>
    <name evidence="3" type="ORF">Agub_g4460</name>
</gene>
<dbReference type="PANTHER" id="PTHR31811:SF0">
    <property type="entry name" value="TRNA A64-2'-O-RIBOSYLPHOSPHATE TRANSFERASE"/>
    <property type="match status" value="1"/>
</dbReference>